<evidence type="ECO:0000313" key="3">
    <source>
        <dbReference type="EMBL" id="CUP52022.1"/>
    </source>
</evidence>
<reference evidence="4 5" key="1">
    <citation type="submission" date="2015-09" db="EMBL/GenBank/DDBJ databases">
        <authorList>
            <consortium name="Pathogen Informatics"/>
        </authorList>
    </citation>
    <scope>NUCLEOTIDE SEQUENCE [LARGE SCALE GENOMIC DNA]</scope>
    <source>
        <strain evidence="2 5">2789STDY5608868</strain>
        <strain evidence="3 4">2789STDY5834908</strain>
    </source>
</reference>
<dbReference type="AlphaFoldDB" id="A0A173V038"/>
<dbReference type="RefSeq" id="WP_044920858.1">
    <property type="nucleotide sequence ID" value="NZ_CZAU01000013.1"/>
</dbReference>
<proteinExistence type="predicted"/>
<dbReference type="Proteomes" id="UP000095598">
    <property type="component" value="Unassembled WGS sequence"/>
</dbReference>
<accession>A0A173V038</accession>
<feature type="transmembrane region" description="Helical" evidence="1">
    <location>
        <begin position="12"/>
        <end position="32"/>
    </location>
</feature>
<feature type="transmembrane region" description="Helical" evidence="1">
    <location>
        <begin position="44"/>
        <end position="62"/>
    </location>
</feature>
<dbReference type="Proteomes" id="UP000095564">
    <property type="component" value="Unassembled WGS sequence"/>
</dbReference>
<name>A0A173V038_ANAHA</name>
<dbReference type="EMBL" id="CZAU01000013">
    <property type="protein sequence ID" value="CUP52022.1"/>
    <property type="molecule type" value="Genomic_DNA"/>
</dbReference>
<evidence type="ECO:0000313" key="2">
    <source>
        <dbReference type="EMBL" id="CUN19647.1"/>
    </source>
</evidence>
<keyword evidence="1" id="KW-0472">Membrane</keyword>
<evidence type="ECO:0000256" key="1">
    <source>
        <dbReference type="SAM" id="Phobius"/>
    </source>
</evidence>
<gene>
    <name evidence="2" type="ORF">ERS852425_03260</name>
    <name evidence="3" type="ORF">ERS852520_01548</name>
</gene>
<keyword evidence="1" id="KW-1133">Transmembrane helix</keyword>
<keyword evidence="1" id="KW-0812">Transmembrane</keyword>
<organism evidence="2 5">
    <name type="scientific">Anaerostipes hadrus</name>
    <dbReference type="NCBI Taxonomy" id="649756"/>
    <lineage>
        <taxon>Bacteria</taxon>
        <taxon>Bacillati</taxon>
        <taxon>Bacillota</taxon>
        <taxon>Clostridia</taxon>
        <taxon>Lachnospirales</taxon>
        <taxon>Lachnospiraceae</taxon>
        <taxon>Anaerostipes</taxon>
    </lineage>
</organism>
<evidence type="ECO:0000313" key="4">
    <source>
        <dbReference type="Proteomes" id="UP000095564"/>
    </source>
</evidence>
<protein>
    <submittedName>
        <fullName evidence="2">Uncharacterized protein</fullName>
    </submittedName>
</protein>
<evidence type="ECO:0000313" key="5">
    <source>
        <dbReference type="Proteomes" id="UP000095598"/>
    </source>
</evidence>
<dbReference type="EMBL" id="CYXT01000042">
    <property type="protein sequence ID" value="CUN19647.1"/>
    <property type="molecule type" value="Genomic_DNA"/>
</dbReference>
<sequence>MMNFLHNITPTTYVIIGTIIIIIGLVVISIIFKDDLNGWYFNSIFWTFCATLVICISASLLYNNGLLHKGNQHTVIEIHIKNDDSKK</sequence>